<proteinExistence type="predicted"/>
<evidence type="ECO:0000313" key="2">
    <source>
        <dbReference type="EMBL" id="ARP82144.1"/>
    </source>
</evidence>
<feature type="compositionally biased region" description="Low complexity" evidence="1">
    <location>
        <begin position="163"/>
        <end position="180"/>
    </location>
</feature>
<keyword evidence="3" id="KW-1185">Reference proteome</keyword>
<organism evidence="2 3">
    <name type="scientific">Bordetella genomosp. 8</name>
    <dbReference type="NCBI Taxonomy" id="1416806"/>
    <lineage>
        <taxon>Bacteria</taxon>
        <taxon>Pseudomonadati</taxon>
        <taxon>Pseudomonadota</taxon>
        <taxon>Betaproteobacteria</taxon>
        <taxon>Burkholderiales</taxon>
        <taxon>Alcaligenaceae</taxon>
        <taxon>Bordetella</taxon>
    </lineage>
</organism>
<dbReference type="RefSeq" id="WP_086065522.1">
    <property type="nucleotide sequence ID" value="NZ_CP021108.1"/>
</dbReference>
<dbReference type="KEGG" id="bgv:CAL12_15875"/>
<dbReference type="OrthoDB" id="8641953at2"/>
<gene>
    <name evidence="2" type="ORF">CAL12_15875</name>
</gene>
<feature type="region of interest" description="Disordered" evidence="1">
    <location>
        <begin position="133"/>
        <end position="193"/>
    </location>
</feature>
<protein>
    <submittedName>
        <fullName evidence="2">Uncharacterized protein</fullName>
    </submittedName>
</protein>
<sequence length="193" mass="19308">MGNFGLQDIANATVGLLNGRPQDKAADHGASGDGGVAGGFDRLFKHAAGSGAANGAASSGASGAAGSGNRYSMADPEQWAAAHGAPAGGPGAKSAAAQQLSDYLSMPLSKRMFYMMLASMGISQEQYDAMSPEDQAKVAAQVAQRLKENAEAGSATSQPQPQPQVRQGGDADAASAASQPRARRDEDAATAGV</sequence>
<accession>A0A1W6YMD0</accession>
<dbReference type="Proteomes" id="UP000194151">
    <property type="component" value="Chromosome"/>
</dbReference>
<evidence type="ECO:0000313" key="3">
    <source>
        <dbReference type="Proteomes" id="UP000194151"/>
    </source>
</evidence>
<evidence type="ECO:0000256" key="1">
    <source>
        <dbReference type="SAM" id="MobiDB-lite"/>
    </source>
</evidence>
<name>A0A1W6YMD0_9BORD</name>
<dbReference type="EMBL" id="CP021108">
    <property type="protein sequence ID" value="ARP82144.1"/>
    <property type="molecule type" value="Genomic_DNA"/>
</dbReference>
<dbReference type="AlphaFoldDB" id="A0A1W6YMD0"/>
<reference evidence="2 3" key="1">
    <citation type="submission" date="2017-05" db="EMBL/GenBank/DDBJ databases">
        <title>Complete and WGS of Bordetella genogroups.</title>
        <authorList>
            <person name="Spilker T."/>
            <person name="LiPuma J."/>
        </authorList>
    </citation>
    <scope>NUCLEOTIDE SEQUENCE [LARGE SCALE GENOMIC DNA]</scope>
    <source>
        <strain evidence="2 3">AU19157</strain>
    </source>
</reference>